<dbReference type="Gene3D" id="2.60.120.260">
    <property type="entry name" value="Galactose-binding domain-like"/>
    <property type="match status" value="1"/>
</dbReference>
<protein>
    <recommendedName>
        <fullName evidence="4">beta-galactosidase</fullName>
        <ecNumber evidence="4">3.2.1.23</ecNumber>
    </recommendedName>
</protein>
<dbReference type="GO" id="GO:0030246">
    <property type="term" value="F:carbohydrate binding"/>
    <property type="evidence" value="ECO:0007669"/>
    <property type="project" value="InterPro"/>
</dbReference>
<dbReference type="Pfam" id="PF21467">
    <property type="entry name" value="BetaGal_gal-bd"/>
    <property type="match status" value="1"/>
</dbReference>
<dbReference type="EC" id="3.2.1.23" evidence="4"/>
<evidence type="ECO:0000256" key="8">
    <source>
        <dbReference type="ARBA" id="ARBA00023295"/>
    </source>
</evidence>
<comment type="subcellular location">
    <subcellularLocation>
        <location evidence="2">Secreted</location>
        <location evidence="2">Extracellular space</location>
        <location evidence="2">Apoplast</location>
    </subcellularLocation>
</comment>
<dbReference type="InterPro" id="IPR001944">
    <property type="entry name" value="Glycoside_Hdrlase_35"/>
</dbReference>
<dbReference type="FunFam" id="2.60.120.740:FF:000002">
    <property type="entry name" value="Beta-galactosidase"/>
    <property type="match status" value="1"/>
</dbReference>
<organism evidence="10">
    <name type="scientific">Arundo donax</name>
    <name type="common">Giant reed</name>
    <name type="synonym">Donax arundinaceus</name>
    <dbReference type="NCBI Taxonomy" id="35708"/>
    <lineage>
        <taxon>Eukaryota</taxon>
        <taxon>Viridiplantae</taxon>
        <taxon>Streptophyta</taxon>
        <taxon>Embryophyta</taxon>
        <taxon>Tracheophyta</taxon>
        <taxon>Spermatophyta</taxon>
        <taxon>Magnoliopsida</taxon>
        <taxon>Liliopsida</taxon>
        <taxon>Poales</taxon>
        <taxon>Poaceae</taxon>
        <taxon>PACMAD clade</taxon>
        <taxon>Arundinoideae</taxon>
        <taxon>Arundineae</taxon>
        <taxon>Arundo</taxon>
    </lineage>
</organism>
<comment type="similarity">
    <text evidence="3">Belongs to the glycosyl hydrolase 35 family.</text>
</comment>
<dbReference type="GO" id="GO:0004565">
    <property type="term" value="F:beta-galactosidase activity"/>
    <property type="evidence" value="ECO:0007669"/>
    <property type="project" value="UniProtKB-EC"/>
</dbReference>
<feature type="domain" description="SUEL-type lectin" evidence="9">
    <location>
        <begin position="123"/>
        <end position="204"/>
    </location>
</feature>
<reference evidence="10" key="2">
    <citation type="journal article" date="2015" name="Data Brief">
        <title>Shoot transcriptome of the giant reed, Arundo donax.</title>
        <authorList>
            <person name="Barrero R.A."/>
            <person name="Guerrero F.D."/>
            <person name="Moolhuijzen P."/>
            <person name="Goolsby J.A."/>
            <person name="Tidwell J."/>
            <person name="Bellgard S.E."/>
            <person name="Bellgard M.I."/>
        </authorList>
    </citation>
    <scope>NUCLEOTIDE SEQUENCE</scope>
    <source>
        <tissue evidence="10">Shoot tissue taken approximately 20 cm above the soil surface</tissue>
    </source>
</reference>
<keyword evidence="8" id="KW-0326">Glycosidase</keyword>
<dbReference type="InterPro" id="IPR000922">
    <property type="entry name" value="Lectin_gal-bd_dom"/>
</dbReference>
<dbReference type="SUPFAM" id="SSF49785">
    <property type="entry name" value="Galactose-binding domain-like"/>
    <property type="match status" value="1"/>
</dbReference>
<dbReference type="InterPro" id="IPR043159">
    <property type="entry name" value="Lectin_gal-bd_sf"/>
</dbReference>
<accession>A0A0A8ZUB3</accession>
<reference evidence="10" key="1">
    <citation type="submission" date="2014-09" db="EMBL/GenBank/DDBJ databases">
        <authorList>
            <person name="Magalhaes I.L.F."/>
            <person name="Oliveira U."/>
            <person name="Santos F.R."/>
            <person name="Vidigal T.H.D.A."/>
            <person name="Brescovit A.D."/>
            <person name="Santos A.J."/>
        </authorList>
    </citation>
    <scope>NUCLEOTIDE SEQUENCE</scope>
    <source>
        <tissue evidence="10">Shoot tissue taken approximately 20 cm above the soil surface</tissue>
    </source>
</reference>
<evidence type="ECO:0000256" key="6">
    <source>
        <dbReference type="ARBA" id="ARBA00022729"/>
    </source>
</evidence>
<evidence type="ECO:0000256" key="7">
    <source>
        <dbReference type="ARBA" id="ARBA00022801"/>
    </source>
</evidence>
<dbReference type="Gene3D" id="2.60.120.740">
    <property type="match status" value="1"/>
</dbReference>
<evidence type="ECO:0000259" key="9">
    <source>
        <dbReference type="PROSITE" id="PS50228"/>
    </source>
</evidence>
<proteinExistence type="inferred from homology"/>
<dbReference type="Pfam" id="PF02140">
    <property type="entry name" value="SUEL_Lectin"/>
    <property type="match status" value="1"/>
</dbReference>
<evidence type="ECO:0000256" key="5">
    <source>
        <dbReference type="ARBA" id="ARBA00022523"/>
    </source>
</evidence>
<dbReference type="InterPro" id="IPR008979">
    <property type="entry name" value="Galactose-bd-like_sf"/>
</dbReference>
<name>A0A0A8ZUB3_ARUDO</name>
<comment type="catalytic activity">
    <reaction evidence="1">
        <text>Hydrolysis of terminal non-reducing beta-D-galactose residues in beta-D-galactosides.</text>
        <dbReference type="EC" id="3.2.1.23"/>
    </reaction>
</comment>
<evidence type="ECO:0000256" key="3">
    <source>
        <dbReference type="ARBA" id="ARBA00009809"/>
    </source>
</evidence>
<dbReference type="PANTHER" id="PTHR23421">
    <property type="entry name" value="BETA-GALACTOSIDASE RELATED"/>
    <property type="match status" value="1"/>
</dbReference>
<dbReference type="PROSITE" id="PS50228">
    <property type="entry name" value="SUEL_LECTIN"/>
    <property type="match status" value="1"/>
</dbReference>
<dbReference type="InterPro" id="IPR048913">
    <property type="entry name" value="BetaGal_gal-bd"/>
</dbReference>
<evidence type="ECO:0000256" key="1">
    <source>
        <dbReference type="ARBA" id="ARBA00001412"/>
    </source>
</evidence>
<dbReference type="EMBL" id="GBRH01254911">
    <property type="protein sequence ID" value="JAD42984.1"/>
    <property type="molecule type" value="Transcribed_RNA"/>
</dbReference>
<keyword evidence="7" id="KW-0378">Hydrolase</keyword>
<keyword evidence="6" id="KW-0732">Signal</keyword>
<sequence length="204" mass="22257">MQSMGKGMAWLNGNAIGRYWPRTSSTDDRCTPSCNYRGQFSPNKCRTGCGQPTQRWYHVPRSWFHPSGNTLVVFEEKGGDPTKITFSRRVVTSVCSFVSEHYPSIDLECWDKSTTNNGTAAAKVQLSCPKGKNISSVKFASFGNPSGTCRSYQQGSCHHKNSLSIVEKACLNVSSCTVSLSDEGFGKDLCPGVTKTLAIEADCS</sequence>
<evidence type="ECO:0000256" key="4">
    <source>
        <dbReference type="ARBA" id="ARBA00012756"/>
    </source>
</evidence>
<evidence type="ECO:0000256" key="2">
    <source>
        <dbReference type="ARBA" id="ARBA00004271"/>
    </source>
</evidence>
<dbReference type="GO" id="GO:0005975">
    <property type="term" value="P:carbohydrate metabolic process"/>
    <property type="evidence" value="ECO:0007669"/>
    <property type="project" value="InterPro"/>
</dbReference>
<dbReference type="AlphaFoldDB" id="A0A0A8ZUB3"/>
<keyword evidence="5" id="KW-0052">Apoplast</keyword>
<dbReference type="GO" id="GO:0048046">
    <property type="term" value="C:apoplast"/>
    <property type="evidence" value="ECO:0007669"/>
    <property type="project" value="UniProtKB-SubCell"/>
</dbReference>
<evidence type="ECO:0000313" key="10">
    <source>
        <dbReference type="EMBL" id="JAD42984.1"/>
    </source>
</evidence>
<dbReference type="CDD" id="cd22842">
    <property type="entry name" value="Gal_Rha_Lectin_BGal"/>
    <property type="match status" value="1"/>
</dbReference>